<dbReference type="RefSeq" id="XP_024721115.1">
    <property type="nucleotide sequence ID" value="XM_024862658.1"/>
</dbReference>
<dbReference type="PANTHER" id="PTHR40624:SF1">
    <property type="entry name" value="BIOSYNTHESIS MONOOXYGENASE, PUTATIVE (AFU_ORTHOLOGUE AFUA_1G12025)-RELATED"/>
    <property type="match status" value="1"/>
</dbReference>
<dbReference type="OrthoDB" id="10011777at2759"/>
<feature type="domain" description="ABM" evidence="1">
    <location>
        <begin position="5"/>
        <end position="97"/>
    </location>
</feature>
<keyword evidence="3" id="KW-1185">Reference proteome</keyword>
<dbReference type="PROSITE" id="PS51725">
    <property type="entry name" value="ABM"/>
    <property type="match status" value="1"/>
</dbReference>
<proteinExistence type="predicted"/>
<evidence type="ECO:0000259" key="1">
    <source>
        <dbReference type="PROSITE" id="PS51725"/>
    </source>
</evidence>
<dbReference type="Pfam" id="PF03992">
    <property type="entry name" value="ABM"/>
    <property type="match status" value="1"/>
</dbReference>
<sequence>MSSHINLVATFKPKPGKLDRVLELMKEMADHVHKSEPDTLRYHVNVAGEPGSEEIIMLETYKSKDSLDAHMASKEYQDLTKKFENEELVAAPFELKFVTPVGGFASRL</sequence>
<name>A0A2T3B2K0_AMORE</name>
<dbReference type="STRING" id="857342.A0A2T3B2K0"/>
<evidence type="ECO:0000313" key="3">
    <source>
        <dbReference type="Proteomes" id="UP000241818"/>
    </source>
</evidence>
<protein>
    <recommendedName>
        <fullName evidence="1">ABM domain-containing protein</fullName>
    </recommendedName>
</protein>
<dbReference type="InParanoid" id="A0A2T3B2K0"/>
<reference evidence="2 3" key="1">
    <citation type="journal article" date="2018" name="New Phytol.">
        <title>Comparative genomics and transcriptomics depict ericoid mycorrhizal fungi as versatile saprotrophs and plant mutualists.</title>
        <authorList>
            <person name="Martino E."/>
            <person name="Morin E."/>
            <person name="Grelet G.A."/>
            <person name="Kuo A."/>
            <person name="Kohler A."/>
            <person name="Daghino S."/>
            <person name="Barry K.W."/>
            <person name="Cichocki N."/>
            <person name="Clum A."/>
            <person name="Dockter R.B."/>
            <person name="Hainaut M."/>
            <person name="Kuo R.C."/>
            <person name="LaButti K."/>
            <person name="Lindahl B.D."/>
            <person name="Lindquist E.A."/>
            <person name="Lipzen A."/>
            <person name="Khouja H.R."/>
            <person name="Magnuson J."/>
            <person name="Murat C."/>
            <person name="Ohm R.A."/>
            <person name="Singer S.W."/>
            <person name="Spatafora J.W."/>
            <person name="Wang M."/>
            <person name="Veneault-Fourrey C."/>
            <person name="Henrissat B."/>
            <person name="Grigoriev I.V."/>
            <person name="Martin F.M."/>
            <person name="Perotto S."/>
        </authorList>
    </citation>
    <scope>NUCLEOTIDE SEQUENCE [LARGE SCALE GENOMIC DNA]</scope>
    <source>
        <strain evidence="2 3">ATCC 22711</strain>
    </source>
</reference>
<organism evidence="2 3">
    <name type="scientific">Amorphotheca resinae ATCC 22711</name>
    <dbReference type="NCBI Taxonomy" id="857342"/>
    <lineage>
        <taxon>Eukaryota</taxon>
        <taxon>Fungi</taxon>
        <taxon>Dikarya</taxon>
        <taxon>Ascomycota</taxon>
        <taxon>Pezizomycotina</taxon>
        <taxon>Leotiomycetes</taxon>
        <taxon>Helotiales</taxon>
        <taxon>Amorphothecaceae</taxon>
        <taxon>Amorphotheca</taxon>
    </lineage>
</organism>
<dbReference type="GeneID" id="36570739"/>
<dbReference type="Proteomes" id="UP000241818">
    <property type="component" value="Unassembled WGS sequence"/>
</dbReference>
<dbReference type="InterPro" id="IPR011008">
    <property type="entry name" value="Dimeric_a/b-barrel"/>
</dbReference>
<dbReference type="PANTHER" id="PTHR40624">
    <property type="entry name" value="BIOSYNTHESIS MONOOXYGENASE, PUTATIVE (AFU_ORTHOLOGUE AFUA_1G12025)-RELATED"/>
    <property type="match status" value="1"/>
</dbReference>
<dbReference type="SUPFAM" id="SSF54909">
    <property type="entry name" value="Dimeric alpha+beta barrel"/>
    <property type="match status" value="1"/>
</dbReference>
<dbReference type="AlphaFoldDB" id="A0A2T3B2K0"/>
<accession>A0A2T3B2K0</accession>
<dbReference type="InterPro" id="IPR007138">
    <property type="entry name" value="ABM_dom"/>
</dbReference>
<dbReference type="EMBL" id="KZ679011">
    <property type="protein sequence ID" value="PSS18763.1"/>
    <property type="molecule type" value="Genomic_DNA"/>
</dbReference>
<dbReference type="Gene3D" id="3.30.70.100">
    <property type="match status" value="1"/>
</dbReference>
<evidence type="ECO:0000313" key="2">
    <source>
        <dbReference type="EMBL" id="PSS18763.1"/>
    </source>
</evidence>
<gene>
    <name evidence="2" type="ORF">M430DRAFT_140317</name>
</gene>